<keyword evidence="3" id="KW-1185">Reference proteome</keyword>
<sequence length="217" mass="24827">MKKILPLILLLSFCTIQAQKNIYENQHFDAISKDHKVLAVIPFLANLELKDNITNEELTKLEQKEGYAVQNALESYFLRGKKKKKYAVEFQNVKNTNALLAKHNITFKNIDIHTTKELSKILNVDGIISGNIDLNVLLSDGVSTDFNFFDYFDGNANYGRIGIKVSDGDTGKLLWKYEKEINKKTGKNTIDLIDGMMKKAARKFPYDKERTKKSKKD</sequence>
<evidence type="ECO:0008006" key="4">
    <source>
        <dbReference type="Google" id="ProtNLM"/>
    </source>
</evidence>
<evidence type="ECO:0000313" key="2">
    <source>
        <dbReference type="EMBL" id="SFW30430.1"/>
    </source>
</evidence>
<organism evidence="2 3">
    <name type="scientific">Cellulophaga fucicola</name>
    <dbReference type="NCBI Taxonomy" id="76595"/>
    <lineage>
        <taxon>Bacteria</taxon>
        <taxon>Pseudomonadati</taxon>
        <taxon>Bacteroidota</taxon>
        <taxon>Flavobacteriia</taxon>
        <taxon>Flavobacteriales</taxon>
        <taxon>Flavobacteriaceae</taxon>
        <taxon>Cellulophaga</taxon>
    </lineage>
</organism>
<keyword evidence="1" id="KW-0732">Signal</keyword>
<proteinExistence type="predicted"/>
<dbReference type="EMBL" id="FPIY01000001">
    <property type="protein sequence ID" value="SFW30430.1"/>
    <property type="molecule type" value="Genomic_DNA"/>
</dbReference>
<evidence type="ECO:0000256" key="1">
    <source>
        <dbReference type="SAM" id="SignalP"/>
    </source>
</evidence>
<dbReference type="Gene3D" id="3.40.50.10610">
    <property type="entry name" value="ABC-type transport auxiliary lipoprotein component"/>
    <property type="match status" value="1"/>
</dbReference>
<reference evidence="3" key="1">
    <citation type="submission" date="2016-11" db="EMBL/GenBank/DDBJ databases">
        <authorList>
            <person name="Varghese N."/>
            <person name="Submissions S."/>
        </authorList>
    </citation>
    <scope>NUCLEOTIDE SEQUENCE [LARGE SCALE GENOMIC DNA]</scope>
    <source>
        <strain evidence="3">DSM 24786</strain>
    </source>
</reference>
<gene>
    <name evidence="2" type="ORF">SAMN05660313_01177</name>
</gene>
<dbReference type="RefSeq" id="WP_072302812.1">
    <property type="nucleotide sequence ID" value="NZ_CBDUMO010000063.1"/>
</dbReference>
<feature type="chain" id="PRO_5012701591" description="Lipoprotein" evidence="1">
    <location>
        <begin position="19"/>
        <end position="217"/>
    </location>
</feature>
<dbReference type="Proteomes" id="UP000183257">
    <property type="component" value="Unassembled WGS sequence"/>
</dbReference>
<evidence type="ECO:0000313" key="3">
    <source>
        <dbReference type="Proteomes" id="UP000183257"/>
    </source>
</evidence>
<feature type="signal peptide" evidence="1">
    <location>
        <begin position="1"/>
        <end position="18"/>
    </location>
</feature>
<dbReference type="AlphaFoldDB" id="A0A1K1N7W0"/>
<dbReference type="OrthoDB" id="669636at2"/>
<accession>A0A1K1N7W0</accession>
<protein>
    <recommendedName>
        <fullName evidence="4">Lipoprotein</fullName>
    </recommendedName>
</protein>
<dbReference type="STRING" id="76595.SAMN05660313_01177"/>
<name>A0A1K1N7W0_9FLAO</name>